<dbReference type="CDD" id="cd06919">
    <property type="entry name" value="Asp_decarbox"/>
    <property type="match status" value="1"/>
</dbReference>
<dbReference type="GO" id="GO:0005829">
    <property type="term" value="C:cytosol"/>
    <property type="evidence" value="ECO:0007669"/>
    <property type="project" value="TreeGrafter"/>
</dbReference>
<dbReference type="InterPro" id="IPR009010">
    <property type="entry name" value="Asp_de-COase-like_dom_sf"/>
</dbReference>
<keyword evidence="1" id="KW-0963">Cytoplasm</keyword>
<sequence length="118" mass="12621">MLLKVLRAKIHRATVTQAEIDYVGSITIDKDLLDASGILPGECVLVADLTDGKRFETYVFEGESGSGIICINGAAARLVDVGDKVIIMAFAYAEPDEAKALKPSVVLVGEENKIDKVI</sequence>
<evidence type="ECO:0000256" key="6">
    <source>
        <dbReference type="ARBA" id="ARBA00023239"/>
    </source>
</evidence>
<evidence type="ECO:0000256" key="7">
    <source>
        <dbReference type="ARBA" id="ARBA00023270"/>
    </source>
</evidence>
<proteinExistence type="inferred from homology"/>
<dbReference type="HAMAP" id="MF_00446">
    <property type="entry name" value="PanD"/>
    <property type="match status" value="1"/>
</dbReference>
<dbReference type="GO" id="GO:0006523">
    <property type="term" value="P:alanine biosynthetic process"/>
    <property type="evidence" value="ECO:0007669"/>
    <property type="project" value="InterPro"/>
</dbReference>
<dbReference type="InterPro" id="IPR003190">
    <property type="entry name" value="Asp_decarbox"/>
</dbReference>
<dbReference type="GO" id="GO:0004068">
    <property type="term" value="F:aspartate 1-decarboxylase activity"/>
    <property type="evidence" value="ECO:0007669"/>
    <property type="project" value="InterPro"/>
</dbReference>
<dbReference type="GO" id="GO:0015940">
    <property type="term" value="P:pantothenate biosynthetic process"/>
    <property type="evidence" value="ECO:0007669"/>
    <property type="project" value="UniProtKB-KW"/>
</dbReference>
<dbReference type="EMBL" id="BARS01027902">
    <property type="protein sequence ID" value="GAG02213.1"/>
    <property type="molecule type" value="Genomic_DNA"/>
</dbReference>
<protein>
    <recommendedName>
        <fullName evidence="10">Aspartate 1-decarboxylase</fullName>
    </recommendedName>
</protein>
<comment type="caution">
    <text evidence="9">The sequence shown here is derived from an EMBL/GenBank/DDBJ whole genome shotgun (WGS) entry which is preliminary data.</text>
</comment>
<dbReference type="Pfam" id="PF02261">
    <property type="entry name" value="Asp_decarbox"/>
    <property type="match status" value="1"/>
</dbReference>
<keyword evidence="3" id="KW-0210">Decarboxylase</keyword>
<keyword evidence="2" id="KW-0566">Pantothenate biosynthesis</keyword>
<dbReference type="PANTHER" id="PTHR21012:SF0">
    <property type="entry name" value="ASPARTATE 1-DECARBOXYLASE"/>
    <property type="match status" value="1"/>
</dbReference>
<keyword evidence="8" id="KW-0670">Pyruvate</keyword>
<dbReference type="Gene3D" id="2.40.40.20">
    <property type="match status" value="1"/>
</dbReference>
<keyword evidence="4" id="KW-0068">Autocatalytic cleavage</keyword>
<reference evidence="9" key="1">
    <citation type="journal article" date="2014" name="Front. Microbiol.">
        <title>High frequency of phylogenetically diverse reductive dehalogenase-homologous genes in deep subseafloor sedimentary metagenomes.</title>
        <authorList>
            <person name="Kawai M."/>
            <person name="Futagami T."/>
            <person name="Toyoda A."/>
            <person name="Takaki Y."/>
            <person name="Nishi S."/>
            <person name="Hori S."/>
            <person name="Arai W."/>
            <person name="Tsubouchi T."/>
            <person name="Morono Y."/>
            <person name="Uchiyama I."/>
            <person name="Ito T."/>
            <person name="Fujiyama A."/>
            <person name="Inagaki F."/>
            <person name="Takami H."/>
        </authorList>
    </citation>
    <scope>NUCLEOTIDE SEQUENCE</scope>
    <source>
        <strain evidence="9">Expedition CK06-06</strain>
    </source>
</reference>
<dbReference type="PANTHER" id="PTHR21012">
    <property type="entry name" value="ASPARTATE 1-DECARBOXYLASE"/>
    <property type="match status" value="1"/>
</dbReference>
<name>X0UPJ1_9ZZZZ</name>
<evidence type="ECO:0000256" key="8">
    <source>
        <dbReference type="ARBA" id="ARBA00023317"/>
    </source>
</evidence>
<gene>
    <name evidence="9" type="ORF">S01H1_43784</name>
</gene>
<dbReference type="SUPFAM" id="SSF50692">
    <property type="entry name" value="ADC-like"/>
    <property type="match status" value="1"/>
</dbReference>
<keyword evidence="6" id="KW-0456">Lyase</keyword>
<accession>X0UPJ1</accession>
<evidence type="ECO:0000313" key="9">
    <source>
        <dbReference type="EMBL" id="GAG02213.1"/>
    </source>
</evidence>
<evidence type="ECO:0000256" key="2">
    <source>
        <dbReference type="ARBA" id="ARBA00022655"/>
    </source>
</evidence>
<evidence type="ECO:0000256" key="1">
    <source>
        <dbReference type="ARBA" id="ARBA00022490"/>
    </source>
</evidence>
<dbReference type="AlphaFoldDB" id="X0UPJ1"/>
<dbReference type="PIRSF" id="PIRSF006246">
    <property type="entry name" value="Asp_decarbox"/>
    <property type="match status" value="1"/>
</dbReference>
<evidence type="ECO:0008006" key="10">
    <source>
        <dbReference type="Google" id="ProtNLM"/>
    </source>
</evidence>
<evidence type="ECO:0000256" key="5">
    <source>
        <dbReference type="ARBA" id="ARBA00023145"/>
    </source>
</evidence>
<evidence type="ECO:0000256" key="3">
    <source>
        <dbReference type="ARBA" id="ARBA00022793"/>
    </source>
</evidence>
<keyword evidence="5" id="KW-0865">Zymogen</keyword>
<evidence type="ECO:0000256" key="4">
    <source>
        <dbReference type="ARBA" id="ARBA00022813"/>
    </source>
</evidence>
<keyword evidence="7" id="KW-0704">Schiff base</keyword>
<dbReference type="NCBIfam" id="TIGR00223">
    <property type="entry name" value="panD"/>
    <property type="match status" value="1"/>
</dbReference>
<organism evidence="9">
    <name type="scientific">marine sediment metagenome</name>
    <dbReference type="NCBI Taxonomy" id="412755"/>
    <lineage>
        <taxon>unclassified sequences</taxon>
        <taxon>metagenomes</taxon>
        <taxon>ecological metagenomes</taxon>
    </lineage>
</organism>